<comment type="caution">
    <text evidence="1">The sequence shown here is derived from an EMBL/GenBank/DDBJ whole genome shotgun (WGS) entry which is preliminary data.</text>
</comment>
<dbReference type="Proteomes" id="UP000004095">
    <property type="component" value="Unassembled WGS sequence"/>
</dbReference>
<evidence type="ECO:0000313" key="2">
    <source>
        <dbReference type="Proteomes" id="UP000004095"/>
    </source>
</evidence>
<keyword evidence="2" id="KW-1185">Reference proteome</keyword>
<gene>
    <name evidence="1" type="ORF">M23134_02899</name>
</gene>
<sequence>MNPSQKKAYDLLKNNPEELLDSTQYQQVIKKVVAKFCSKGHFNNYSPKDVEAVVKTTLVNTKLAQMQENYQPQFNIQIKYFERVVFSVCKELCTVELLTVQKVCIPFNSCP</sequence>
<dbReference type="EMBL" id="AAWS01000022">
    <property type="protein sequence ID" value="EAY27652.1"/>
    <property type="molecule type" value="Genomic_DNA"/>
</dbReference>
<proteinExistence type="predicted"/>
<evidence type="ECO:0000313" key="1">
    <source>
        <dbReference type="EMBL" id="EAY27652.1"/>
    </source>
</evidence>
<organism evidence="1 2">
    <name type="scientific">Microscilla marina ATCC 23134</name>
    <dbReference type="NCBI Taxonomy" id="313606"/>
    <lineage>
        <taxon>Bacteria</taxon>
        <taxon>Pseudomonadati</taxon>
        <taxon>Bacteroidota</taxon>
        <taxon>Cytophagia</taxon>
        <taxon>Cytophagales</taxon>
        <taxon>Microscillaceae</taxon>
        <taxon>Microscilla</taxon>
    </lineage>
</organism>
<reference evidence="1 2" key="1">
    <citation type="submission" date="2007-01" db="EMBL/GenBank/DDBJ databases">
        <authorList>
            <person name="Haygood M."/>
            <person name="Podell S."/>
            <person name="Anderson C."/>
            <person name="Hopkinson B."/>
            <person name="Roe K."/>
            <person name="Barbeau K."/>
            <person name="Gaasterland T."/>
            <person name="Ferriera S."/>
            <person name="Johnson J."/>
            <person name="Kravitz S."/>
            <person name="Beeson K."/>
            <person name="Sutton G."/>
            <person name="Rogers Y.-H."/>
            <person name="Friedman R."/>
            <person name="Frazier M."/>
            <person name="Venter J.C."/>
        </authorList>
    </citation>
    <scope>NUCLEOTIDE SEQUENCE [LARGE SCALE GENOMIC DNA]</scope>
    <source>
        <strain evidence="1 2">ATCC 23134</strain>
    </source>
</reference>
<protein>
    <submittedName>
        <fullName evidence="1">Uncharacterized protein</fullName>
    </submittedName>
</protein>
<name>A1ZPZ7_MICM2</name>
<dbReference type="RefSeq" id="WP_002699355.1">
    <property type="nucleotide sequence ID" value="NZ_AAWS01000022.1"/>
</dbReference>
<accession>A1ZPZ7</accession>
<dbReference type="AlphaFoldDB" id="A1ZPZ7"/>